<dbReference type="PROSITE" id="PS50850">
    <property type="entry name" value="MFS"/>
    <property type="match status" value="1"/>
</dbReference>
<dbReference type="PANTHER" id="PTHR48020:SF12">
    <property type="entry name" value="PROTON MYO-INOSITOL COTRANSPORTER"/>
    <property type="match status" value="1"/>
</dbReference>
<dbReference type="SUPFAM" id="SSF103473">
    <property type="entry name" value="MFS general substrate transporter"/>
    <property type="match status" value="1"/>
</dbReference>
<reference evidence="11 12" key="1">
    <citation type="submission" date="2020-03" db="EMBL/GenBank/DDBJ databases">
        <title>WGS of actinomycetes isolated from Thailand.</title>
        <authorList>
            <person name="Thawai C."/>
        </authorList>
    </citation>
    <scope>NUCLEOTIDE SEQUENCE [LARGE SCALE GENOMIC DNA]</scope>
    <source>
        <strain evidence="11 12">NBRC 13905</strain>
    </source>
</reference>
<keyword evidence="6 9" id="KW-0472">Membrane</keyword>
<feature type="transmembrane region" description="Helical" evidence="9">
    <location>
        <begin position="407"/>
        <end position="428"/>
    </location>
</feature>
<evidence type="ECO:0000256" key="6">
    <source>
        <dbReference type="ARBA" id="ARBA00023136"/>
    </source>
</evidence>
<keyword evidence="4 9" id="KW-0812">Transmembrane</keyword>
<organism evidence="11 12">
    <name type="scientific">Streptomyces thermoviolaceus subsp. thermoviolaceus</name>
    <dbReference type="NCBI Taxonomy" id="66860"/>
    <lineage>
        <taxon>Bacteria</taxon>
        <taxon>Bacillati</taxon>
        <taxon>Actinomycetota</taxon>
        <taxon>Actinomycetes</taxon>
        <taxon>Kitasatosporales</taxon>
        <taxon>Streptomycetaceae</taxon>
        <taxon>Streptomyces</taxon>
    </lineage>
</organism>
<evidence type="ECO:0000256" key="2">
    <source>
        <dbReference type="ARBA" id="ARBA00010992"/>
    </source>
</evidence>
<dbReference type="PROSITE" id="PS00217">
    <property type="entry name" value="SUGAR_TRANSPORT_2"/>
    <property type="match status" value="1"/>
</dbReference>
<dbReference type="InterPro" id="IPR005829">
    <property type="entry name" value="Sugar_transporter_CS"/>
</dbReference>
<evidence type="ECO:0000256" key="7">
    <source>
        <dbReference type="RuleBase" id="RU003346"/>
    </source>
</evidence>
<dbReference type="InterPro" id="IPR050814">
    <property type="entry name" value="Myo-inositol_Transporter"/>
</dbReference>
<feature type="domain" description="Major facilitator superfamily (MFS) profile" evidence="10">
    <location>
        <begin position="10"/>
        <end position="436"/>
    </location>
</feature>
<evidence type="ECO:0000256" key="8">
    <source>
        <dbReference type="SAM" id="MobiDB-lite"/>
    </source>
</evidence>
<dbReference type="EMBL" id="JAATEL010000024">
    <property type="protein sequence ID" value="NJP16650.1"/>
    <property type="molecule type" value="Genomic_DNA"/>
</dbReference>
<feature type="transmembrane region" description="Helical" evidence="9">
    <location>
        <begin position="164"/>
        <end position="182"/>
    </location>
</feature>
<evidence type="ECO:0000256" key="9">
    <source>
        <dbReference type="SAM" id="Phobius"/>
    </source>
</evidence>
<comment type="subcellular location">
    <subcellularLocation>
        <location evidence="1">Cell membrane</location>
        <topology evidence="1">Multi-pass membrane protein</topology>
    </subcellularLocation>
</comment>
<feature type="transmembrane region" description="Helical" evidence="9">
    <location>
        <begin position="101"/>
        <end position="122"/>
    </location>
</feature>
<dbReference type="PRINTS" id="PR00171">
    <property type="entry name" value="SUGRTRNSPORT"/>
</dbReference>
<dbReference type="Proteomes" id="UP000635996">
    <property type="component" value="Unassembled WGS sequence"/>
</dbReference>
<evidence type="ECO:0000256" key="5">
    <source>
        <dbReference type="ARBA" id="ARBA00022989"/>
    </source>
</evidence>
<feature type="transmembrane region" description="Helical" evidence="9">
    <location>
        <begin position="134"/>
        <end position="152"/>
    </location>
</feature>
<accession>A0ABX0Z026</accession>
<dbReference type="InterPro" id="IPR005828">
    <property type="entry name" value="MFS_sugar_transport-like"/>
</dbReference>
<proteinExistence type="inferred from homology"/>
<protein>
    <submittedName>
        <fullName evidence="11">Sugar porter family MFS transporter</fullName>
    </submittedName>
</protein>
<feature type="transmembrane region" description="Helical" evidence="9">
    <location>
        <begin position="380"/>
        <end position="401"/>
    </location>
</feature>
<dbReference type="InterPro" id="IPR003663">
    <property type="entry name" value="Sugar/inositol_transpt"/>
</dbReference>
<feature type="transmembrane region" description="Helical" evidence="9">
    <location>
        <begin position="337"/>
        <end position="360"/>
    </location>
</feature>
<feature type="region of interest" description="Disordered" evidence="8">
    <location>
        <begin position="447"/>
        <end position="469"/>
    </location>
</feature>
<feature type="transmembrane region" description="Helical" evidence="9">
    <location>
        <begin position="76"/>
        <end position="95"/>
    </location>
</feature>
<feature type="transmembrane region" description="Helical" evidence="9">
    <location>
        <begin position="12"/>
        <end position="35"/>
    </location>
</feature>
<dbReference type="Gene3D" id="1.20.1250.20">
    <property type="entry name" value="MFS general substrate transporter like domains"/>
    <property type="match status" value="1"/>
</dbReference>
<keyword evidence="3 7" id="KW-0813">Transport</keyword>
<name>A0ABX0Z026_STRTL</name>
<feature type="transmembrane region" description="Helical" evidence="9">
    <location>
        <begin position="247"/>
        <end position="270"/>
    </location>
</feature>
<keyword evidence="12" id="KW-1185">Reference proteome</keyword>
<dbReference type="PROSITE" id="PS00216">
    <property type="entry name" value="SUGAR_TRANSPORT_1"/>
    <property type="match status" value="1"/>
</dbReference>
<evidence type="ECO:0000256" key="4">
    <source>
        <dbReference type="ARBA" id="ARBA00022692"/>
    </source>
</evidence>
<evidence type="ECO:0000313" key="12">
    <source>
        <dbReference type="Proteomes" id="UP000635996"/>
    </source>
</evidence>
<sequence>MNTRLKNAMIWVFGALGGILWGYDTGVISGAMLFIRKDIELTPLLEGMVVSGLLVGAMLGAGLSGKLSDAWGRRKLILAASGTFILGTLAAALATQAWMLIVFRFVLGVGVGIASVVVPLYLTELAPKRIRGGLASLMQLLVTVGIFLAYVADYLLHDSGAWRWMIGLGVIPAAVLAIGITVQPESPRWLVGKGRSDEARRVLTNLRGDASAADAELAEIEETVRGERALNESLTLSHLLSPGLRRVFLVGMLLVFFQNFVGINTIIYYAPTLLSDIGFGDSGAIMATMGVGALNMLMTLPAMRLIDRSGRKPLLLWGALGMCAAMVLLAVTNLAGLGYGALLSTLTLLGIGLYIASFAVSWGPVQWVMLPELFPLRIRAAAVSLCVVFNWLFNMIVALLFPSLLQAVGAGLNFLFFAVTTALAFLFVRSLLPETKGRSLEEIEQSLLRGGTSPAAVEDSEPASVGAAR</sequence>
<evidence type="ECO:0000256" key="1">
    <source>
        <dbReference type="ARBA" id="ARBA00004651"/>
    </source>
</evidence>
<dbReference type="PANTHER" id="PTHR48020">
    <property type="entry name" value="PROTON MYO-INOSITOL COTRANSPORTER"/>
    <property type="match status" value="1"/>
</dbReference>
<gene>
    <name evidence="11" type="ORF">HCJ95_20825</name>
</gene>
<dbReference type="Pfam" id="PF00083">
    <property type="entry name" value="Sugar_tr"/>
    <property type="match status" value="1"/>
</dbReference>
<feature type="transmembrane region" description="Helical" evidence="9">
    <location>
        <begin position="314"/>
        <end position="331"/>
    </location>
</feature>
<feature type="transmembrane region" description="Helical" evidence="9">
    <location>
        <begin position="282"/>
        <end position="302"/>
    </location>
</feature>
<feature type="transmembrane region" description="Helical" evidence="9">
    <location>
        <begin position="47"/>
        <end position="64"/>
    </location>
</feature>
<comment type="caution">
    <text evidence="11">The sequence shown here is derived from an EMBL/GenBank/DDBJ whole genome shotgun (WGS) entry which is preliminary data.</text>
</comment>
<dbReference type="NCBIfam" id="TIGR00879">
    <property type="entry name" value="SP"/>
    <property type="match status" value="1"/>
</dbReference>
<comment type="similarity">
    <text evidence="2 7">Belongs to the major facilitator superfamily. Sugar transporter (TC 2.A.1.1) family.</text>
</comment>
<keyword evidence="5 9" id="KW-1133">Transmembrane helix</keyword>
<dbReference type="RefSeq" id="WP_125497237.1">
    <property type="nucleotide sequence ID" value="NZ_BMVZ01000001.1"/>
</dbReference>
<evidence type="ECO:0000259" key="10">
    <source>
        <dbReference type="PROSITE" id="PS50850"/>
    </source>
</evidence>
<evidence type="ECO:0000256" key="3">
    <source>
        <dbReference type="ARBA" id="ARBA00022448"/>
    </source>
</evidence>
<dbReference type="InterPro" id="IPR020846">
    <property type="entry name" value="MFS_dom"/>
</dbReference>
<dbReference type="InterPro" id="IPR036259">
    <property type="entry name" value="MFS_trans_sf"/>
</dbReference>
<evidence type="ECO:0000313" key="11">
    <source>
        <dbReference type="EMBL" id="NJP16650.1"/>
    </source>
</evidence>